<evidence type="ECO:0000313" key="4">
    <source>
        <dbReference type="Proteomes" id="UP000327194"/>
    </source>
</evidence>
<name>A0AAE6P0U6_9LACO</name>
<sequence length="191" mass="22211">MKTNLTDFKRLFIMASLIIAVLNILKLNKRSTIDLTGMMFLISNYITIMGFKLKQKYNDKRIPTLICKIVDDIIILSFFITMMDTSFPYIPQNYWKNILIGVLILSASYYIIVSFFVMNNEEIKQLIDETTNKFAKEFDKQIKQVSQEIDDMGGWSEFVKTDVGRQWASAVKEASQPKSPRDHKKSKKRGK</sequence>
<evidence type="ECO:0000256" key="2">
    <source>
        <dbReference type="SAM" id="Phobius"/>
    </source>
</evidence>
<evidence type="ECO:0000256" key="1">
    <source>
        <dbReference type="SAM" id="MobiDB-lite"/>
    </source>
</evidence>
<feature type="transmembrane region" description="Helical" evidence="2">
    <location>
        <begin position="65"/>
        <end position="82"/>
    </location>
</feature>
<proteinExistence type="predicted"/>
<reference evidence="3 4" key="1">
    <citation type="submission" date="2019-10" db="EMBL/GenBank/DDBJ databases">
        <title>Genome sequencing of Lactobacillus fructivorans.</title>
        <authorList>
            <person name="Kim K."/>
        </authorList>
    </citation>
    <scope>NUCLEOTIDE SEQUENCE [LARGE SCALE GENOMIC DNA]</scope>
    <source>
        <strain evidence="3 4">LF543</strain>
    </source>
</reference>
<gene>
    <name evidence="3" type="ORF">LF543_00905</name>
</gene>
<evidence type="ECO:0000313" key="3">
    <source>
        <dbReference type="EMBL" id="QFX92225.1"/>
    </source>
</evidence>
<accession>A0AAE6P0U6</accession>
<keyword evidence="2" id="KW-0812">Transmembrane</keyword>
<protein>
    <submittedName>
        <fullName evidence="3">Uncharacterized protein</fullName>
    </submittedName>
</protein>
<dbReference type="EMBL" id="CP045562">
    <property type="protein sequence ID" value="QFX92225.1"/>
    <property type="molecule type" value="Genomic_DNA"/>
</dbReference>
<feature type="transmembrane region" description="Helical" evidence="2">
    <location>
        <begin position="94"/>
        <end position="117"/>
    </location>
</feature>
<dbReference type="Proteomes" id="UP000327194">
    <property type="component" value="Chromosome"/>
</dbReference>
<dbReference type="KEGG" id="lfv:LF543_00905"/>
<feature type="transmembrane region" description="Helical" evidence="2">
    <location>
        <begin position="12"/>
        <end position="29"/>
    </location>
</feature>
<keyword evidence="2" id="KW-0472">Membrane</keyword>
<feature type="region of interest" description="Disordered" evidence="1">
    <location>
        <begin position="169"/>
        <end position="191"/>
    </location>
</feature>
<keyword evidence="2" id="KW-1133">Transmembrane helix</keyword>
<feature type="compositionally biased region" description="Basic residues" evidence="1">
    <location>
        <begin position="181"/>
        <end position="191"/>
    </location>
</feature>
<dbReference type="RefSeq" id="WP_010022442.1">
    <property type="nucleotide sequence ID" value="NZ_AZDS01000002.1"/>
</dbReference>
<dbReference type="AlphaFoldDB" id="A0AAE6P0U6"/>
<organism evidence="3 4">
    <name type="scientific">Fructilactobacillus fructivorans</name>
    <dbReference type="NCBI Taxonomy" id="1614"/>
    <lineage>
        <taxon>Bacteria</taxon>
        <taxon>Bacillati</taxon>
        <taxon>Bacillota</taxon>
        <taxon>Bacilli</taxon>
        <taxon>Lactobacillales</taxon>
        <taxon>Lactobacillaceae</taxon>
        <taxon>Fructilactobacillus</taxon>
    </lineage>
</organism>